<dbReference type="OrthoDB" id="5993054at2"/>
<accession>A0A0G9HIN9</accession>
<proteinExistence type="predicted"/>
<dbReference type="InterPro" id="IPR023614">
    <property type="entry name" value="Porin_dom_sf"/>
</dbReference>
<keyword evidence="2" id="KW-1185">Reference proteome</keyword>
<dbReference type="STRING" id="1440763.BJI69_15195"/>
<dbReference type="RefSeq" id="WP_046967158.1">
    <property type="nucleotide sequence ID" value="NZ_CP017480.1"/>
</dbReference>
<dbReference type="PATRIC" id="fig|1440763.5.peg.1344"/>
<protein>
    <submittedName>
        <fullName evidence="1">Uncharacterized protein</fullName>
    </submittedName>
</protein>
<dbReference type="Gene3D" id="2.40.160.10">
    <property type="entry name" value="Porin"/>
    <property type="match status" value="1"/>
</dbReference>
<evidence type="ECO:0000313" key="2">
    <source>
        <dbReference type="Proteomes" id="UP000182987"/>
    </source>
</evidence>
<dbReference type="Proteomes" id="UP000182987">
    <property type="component" value="Chromosome"/>
</dbReference>
<dbReference type="SUPFAM" id="SSF56935">
    <property type="entry name" value="Porins"/>
    <property type="match status" value="1"/>
</dbReference>
<dbReference type="EMBL" id="CP017480">
    <property type="protein sequence ID" value="APG05106.1"/>
    <property type="molecule type" value="Genomic_DNA"/>
</dbReference>
<name>A0A0G9HIN9_9GAMM</name>
<organism evidence="1 2">
    <name type="scientific">Luteibacter rhizovicinus DSM 16549</name>
    <dbReference type="NCBI Taxonomy" id="1440763"/>
    <lineage>
        <taxon>Bacteria</taxon>
        <taxon>Pseudomonadati</taxon>
        <taxon>Pseudomonadota</taxon>
        <taxon>Gammaproteobacteria</taxon>
        <taxon>Lysobacterales</taxon>
        <taxon>Rhodanobacteraceae</taxon>
        <taxon>Luteibacter</taxon>
    </lineage>
</organism>
<reference evidence="2" key="1">
    <citation type="submission" date="2016-09" db="EMBL/GenBank/DDBJ databases">
        <authorList>
            <person name="Lysoe E."/>
        </authorList>
    </citation>
    <scope>NUCLEOTIDE SEQUENCE [LARGE SCALE GENOMIC DNA]</scope>
    <source>
        <strain evidence="2">LJ96T</strain>
    </source>
</reference>
<dbReference type="KEGG" id="lrz:BJI69_15195"/>
<evidence type="ECO:0000313" key="1">
    <source>
        <dbReference type="EMBL" id="APG05106.1"/>
    </source>
</evidence>
<gene>
    <name evidence="1" type="ORF">BJI69_15195</name>
</gene>
<sequence>MRSKLLTVAIAAGLGVTSFSALAATSKSPQQPTRVTIDAATLQQLQAQLAALQAQVSDLQAKQEAQADAQVETAKAVNDVQVAATKPTEDLSKKLDALNKIVDNTKIGGTMFFDATNQDHKEATGVNSPIKKDGHGSTNGTGFDVKRFYLTVDHKFNDIWSANLTTDFSYQSSISSTSLFVKKAYVQGKFDPLFTVRFGAADMPWIPFVEKWYGYRYVENTITDRSFEGGRSGGTATAGGVGAFGNSSDWGVHALGATTGDNSVNYQVSVVNGRGYRNLSRSKSVDTEARFGYSPIEQMVIAVGGYSGKRGNETEGGAPTRTATRGDALVAWRDSTWGAGVEYFHSTNWDDILKYAGTGPGVGAAAGTTKDKADGYSAWADWHFYDQWAVFARYDNLDYKYNNLLQVEEKIKDKYYNAGVSYDVLKNLKLALVYKHNKLDGPVATPYHYKTNEVGFWGMLTF</sequence>
<dbReference type="AlphaFoldDB" id="A0A0G9HIN9"/>